<keyword evidence="4" id="KW-1185">Reference proteome</keyword>
<dbReference type="STRING" id="749222.Nitsa_0385"/>
<dbReference type="SUPFAM" id="SSF52833">
    <property type="entry name" value="Thioredoxin-like"/>
    <property type="match status" value="1"/>
</dbReference>
<protein>
    <submittedName>
        <fullName evidence="3">Lipoprotein thioredoxin</fullName>
    </submittedName>
</protein>
<gene>
    <name evidence="3" type="ordered locus">Nitsa_0385</name>
</gene>
<dbReference type="InterPro" id="IPR013766">
    <property type="entry name" value="Thioredoxin_domain"/>
</dbReference>
<reference evidence="3 4" key="1">
    <citation type="journal article" date="2011" name="Stand. Genomic Sci.">
        <title>Complete genome sequence of Nitratifractor salsuginis type strain (E9I37-1).</title>
        <authorList>
            <person name="Anderson I."/>
            <person name="Sikorski J."/>
            <person name="Zeytun A."/>
            <person name="Nolan M."/>
            <person name="Lapidus A."/>
            <person name="Lucas S."/>
            <person name="Hammon N."/>
            <person name="Deshpande S."/>
            <person name="Cheng J.F."/>
            <person name="Tapia R."/>
            <person name="Han C."/>
            <person name="Goodwin L."/>
            <person name="Pitluck S."/>
            <person name="Liolios K."/>
            <person name="Pagani I."/>
            <person name="Ivanova N."/>
            <person name="Huntemann M."/>
            <person name="Mavromatis K."/>
            <person name="Ovchinikova G."/>
            <person name="Pati A."/>
            <person name="Chen A."/>
            <person name="Palaniappan K."/>
            <person name="Land M."/>
            <person name="Hauser L."/>
            <person name="Brambilla E.M."/>
            <person name="Ngatchou-Djao O.D."/>
            <person name="Rohde M."/>
            <person name="Tindall B.J."/>
            <person name="Goker M."/>
            <person name="Detter J.C."/>
            <person name="Woyke T."/>
            <person name="Bristow J."/>
            <person name="Eisen J.A."/>
            <person name="Markowitz V."/>
            <person name="Hugenholtz P."/>
            <person name="Klenk H.P."/>
            <person name="Kyrpides N.C."/>
        </authorList>
    </citation>
    <scope>NUCLEOTIDE SEQUENCE [LARGE SCALE GENOMIC DNA]</scope>
    <source>
        <strain evidence="4">DSM 16511 / JCM 12458 / E9I37-1</strain>
    </source>
</reference>
<dbReference type="Proteomes" id="UP000008633">
    <property type="component" value="Chromosome"/>
</dbReference>
<dbReference type="InterPro" id="IPR036249">
    <property type="entry name" value="Thioredoxin-like_sf"/>
</dbReference>
<dbReference type="AlphaFoldDB" id="E6WZZ7"/>
<dbReference type="KEGG" id="nsa:Nitsa_0385"/>
<dbReference type="PROSITE" id="PS51257">
    <property type="entry name" value="PROKAR_LIPOPROTEIN"/>
    <property type="match status" value="1"/>
</dbReference>
<accession>E6WZZ7</accession>
<dbReference type="RefSeq" id="WP_013553351.1">
    <property type="nucleotide sequence ID" value="NC_014935.1"/>
</dbReference>
<dbReference type="PROSITE" id="PS51352">
    <property type="entry name" value="THIOREDOXIN_2"/>
    <property type="match status" value="1"/>
</dbReference>
<name>E6WZZ7_NITSE</name>
<dbReference type="Gene3D" id="3.40.30.10">
    <property type="entry name" value="Glutaredoxin"/>
    <property type="match status" value="1"/>
</dbReference>
<dbReference type="eggNOG" id="COG0526">
    <property type="taxonomic scope" value="Bacteria"/>
</dbReference>
<evidence type="ECO:0000313" key="4">
    <source>
        <dbReference type="Proteomes" id="UP000008633"/>
    </source>
</evidence>
<evidence type="ECO:0000259" key="2">
    <source>
        <dbReference type="PROSITE" id="PS51352"/>
    </source>
</evidence>
<feature type="domain" description="Thioredoxin" evidence="2">
    <location>
        <begin position="29"/>
        <end position="199"/>
    </location>
</feature>
<keyword evidence="3" id="KW-0449">Lipoprotein</keyword>
<feature type="region of interest" description="Disordered" evidence="1">
    <location>
        <begin position="23"/>
        <end position="47"/>
    </location>
</feature>
<sequence length="205" mass="22992">MQKRWIAAVLFIGLLFSGCGEKKSQSSTQKPGAEAPSPISPPAPLTPKIQSRFRIRDIEGRETSLEFSGNAARFSRISQPIVILNLFSPECSPCRGMLPALGTLQQKNRKDLFVIGILLGQTPDPKELQKFMQRYSTDFFLSLHPDNATLARYLQKELGLGETLPLPLTVLYKKGKYVMKIRGAVPYEMLQTLVDQLKDDPQKKE</sequence>
<evidence type="ECO:0000313" key="3">
    <source>
        <dbReference type="EMBL" id="ADV45655.1"/>
    </source>
</evidence>
<reference evidence="4" key="2">
    <citation type="submission" date="2011-01" db="EMBL/GenBank/DDBJ databases">
        <title>The complete genome of Nitratifractor salsuginis DSM 16511.</title>
        <authorList>
            <consortium name="US DOE Joint Genome Institute (JGI-PGF)"/>
            <person name="Lucas S."/>
            <person name="Copeland A."/>
            <person name="Lapidus A."/>
            <person name="Bruce D."/>
            <person name="Goodwin L."/>
            <person name="Pitluck S."/>
            <person name="Kyrpides N."/>
            <person name="Mavromatis K."/>
            <person name="Ivanova N."/>
            <person name="Mikhailova N."/>
            <person name="Zeytun A."/>
            <person name="Detter J.C."/>
            <person name="Tapia R."/>
            <person name="Han C."/>
            <person name="Land M."/>
            <person name="Hauser L."/>
            <person name="Markowitz V."/>
            <person name="Cheng J.-F."/>
            <person name="Hugenholtz P."/>
            <person name="Woyke T."/>
            <person name="Wu D."/>
            <person name="Tindall B."/>
            <person name="Schuetze A."/>
            <person name="Brambilla E."/>
            <person name="Klenk H.-P."/>
            <person name="Eisen J.A."/>
        </authorList>
    </citation>
    <scope>NUCLEOTIDE SEQUENCE [LARGE SCALE GENOMIC DNA]</scope>
    <source>
        <strain evidence="4">DSM 16511 / JCM 12458 / E9I37-1</strain>
    </source>
</reference>
<dbReference type="HOGENOM" id="CLU_042529_11_4_7"/>
<evidence type="ECO:0000256" key="1">
    <source>
        <dbReference type="SAM" id="MobiDB-lite"/>
    </source>
</evidence>
<dbReference type="EMBL" id="CP002452">
    <property type="protein sequence ID" value="ADV45655.1"/>
    <property type="molecule type" value="Genomic_DNA"/>
</dbReference>
<proteinExistence type="predicted"/>
<organism evidence="3 4">
    <name type="scientific">Nitratifractor salsuginis (strain DSM 16511 / JCM 12458 / E9I37-1)</name>
    <dbReference type="NCBI Taxonomy" id="749222"/>
    <lineage>
        <taxon>Bacteria</taxon>
        <taxon>Pseudomonadati</taxon>
        <taxon>Campylobacterota</taxon>
        <taxon>Epsilonproteobacteria</taxon>
        <taxon>Campylobacterales</taxon>
        <taxon>Sulfurovaceae</taxon>
        <taxon>Nitratifractor</taxon>
    </lineage>
</organism>